<feature type="region of interest" description="Disordered" evidence="2">
    <location>
        <begin position="66"/>
        <end position="146"/>
    </location>
</feature>
<dbReference type="Pfam" id="PF14193">
    <property type="entry name" value="DUF4315"/>
    <property type="match status" value="1"/>
</dbReference>
<feature type="coiled-coil region" evidence="1">
    <location>
        <begin position="5"/>
        <end position="39"/>
    </location>
</feature>
<dbReference type="RefSeq" id="WP_106612474.1">
    <property type="nucleotide sequence ID" value="NZ_JAUSTO010000024.1"/>
</dbReference>
<reference evidence="3" key="1">
    <citation type="submission" date="2023-07" db="EMBL/GenBank/DDBJ databases">
        <title>Genomic Encyclopedia of Type Strains, Phase IV (KMG-IV): sequencing the most valuable type-strain genomes for metagenomic binning, comparative biology and taxonomic classification.</title>
        <authorList>
            <person name="Goeker M."/>
        </authorList>
    </citation>
    <scope>NUCLEOTIDE SEQUENCE</scope>
    <source>
        <strain evidence="3">DSM 19659</strain>
    </source>
</reference>
<proteinExistence type="predicted"/>
<evidence type="ECO:0000313" key="3">
    <source>
        <dbReference type="EMBL" id="MDQ0153561.1"/>
    </source>
</evidence>
<comment type="caution">
    <text evidence="3">The sequence shown here is derived from an EMBL/GenBank/DDBJ whole genome shotgun (WGS) entry which is preliminary data.</text>
</comment>
<evidence type="ECO:0000256" key="1">
    <source>
        <dbReference type="SAM" id="Coils"/>
    </source>
</evidence>
<protein>
    <recommendedName>
        <fullName evidence="5">DUF4315 family protein</fullName>
    </recommendedName>
</protein>
<dbReference type="AlphaFoldDB" id="A0AAE3VC46"/>
<evidence type="ECO:0000313" key="4">
    <source>
        <dbReference type="Proteomes" id="UP001241537"/>
    </source>
</evidence>
<organism evidence="3 4">
    <name type="scientific">Moryella indoligenes</name>
    <dbReference type="NCBI Taxonomy" id="371674"/>
    <lineage>
        <taxon>Bacteria</taxon>
        <taxon>Bacillati</taxon>
        <taxon>Bacillota</taxon>
        <taxon>Clostridia</taxon>
        <taxon>Lachnospirales</taxon>
        <taxon>Lachnospiraceae</taxon>
        <taxon>Moryella</taxon>
    </lineage>
</organism>
<accession>A0AAE3VC46</accession>
<name>A0AAE3VC46_9FIRM</name>
<dbReference type="Proteomes" id="UP001241537">
    <property type="component" value="Unassembled WGS sequence"/>
</dbReference>
<dbReference type="EMBL" id="JAUSTO010000024">
    <property type="protein sequence ID" value="MDQ0153561.1"/>
    <property type="molecule type" value="Genomic_DNA"/>
</dbReference>
<feature type="compositionally biased region" description="Acidic residues" evidence="2">
    <location>
        <begin position="126"/>
        <end position="146"/>
    </location>
</feature>
<keyword evidence="4" id="KW-1185">Reference proteome</keyword>
<evidence type="ECO:0008006" key="5">
    <source>
        <dbReference type="Google" id="ProtNLM"/>
    </source>
</evidence>
<sequence>MYEKLDKLREEVRRAEKRKKYADEKFNTLQEKLREAESMQILADVGAMHLTPEQVAIFLSMAASGKLPKVNPDGSIEQENADGSGDEPPKMSGQEETMAGEPNPEESFTEGFRFTNEKRTGNGSEENTDFDAEDDDEYGKEDELDG</sequence>
<keyword evidence="1" id="KW-0175">Coiled coil</keyword>
<evidence type="ECO:0000256" key="2">
    <source>
        <dbReference type="SAM" id="MobiDB-lite"/>
    </source>
</evidence>
<gene>
    <name evidence="3" type="ORF">J2S20_002282</name>
</gene>
<dbReference type="InterPro" id="IPR025464">
    <property type="entry name" value="DUF4315"/>
</dbReference>